<accession>A0A4Q7IIA0</accession>
<keyword evidence="1" id="KW-1133">Transmembrane helix</keyword>
<comment type="caution">
    <text evidence="2">The sequence shown here is derived from an EMBL/GenBank/DDBJ whole genome shotgun (WGS) entry which is preliminary data.</text>
</comment>
<feature type="transmembrane region" description="Helical" evidence="1">
    <location>
        <begin position="162"/>
        <end position="179"/>
    </location>
</feature>
<gene>
    <name evidence="2" type="ORF">C1E23_20100</name>
</gene>
<dbReference type="RefSeq" id="WP_130257255.1">
    <property type="nucleotide sequence ID" value="NZ_PPSX01000107.1"/>
</dbReference>
<evidence type="ECO:0000313" key="2">
    <source>
        <dbReference type="EMBL" id="RZQ51305.1"/>
    </source>
</evidence>
<name>A0A4Q7IIA0_9GAMM</name>
<dbReference type="EMBL" id="PPSX01000107">
    <property type="protein sequence ID" value="RZQ51305.1"/>
    <property type="molecule type" value="Genomic_DNA"/>
</dbReference>
<dbReference type="AlphaFoldDB" id="A0A4Q7IIA0"/>
<feature type="transmembrane region" description="Helical" evidence="1">
    <location>
        <begin position="128"/>
        <end position="150"/>
    </location>
</feature>
<protein>
    <submittedName>
        <fullName evidence="2">Uncharacterized protein</fullName>
    </submittedName>
</protein>
<keyword evidence="1" id="KW-0812">Transmembrane</keyword>
<organism evidence="2 3">
    <name type="scientific">Pseudoalteromonas phenolica</name>
    <dbReference type="NCBI Taxonomy" id="161398"/>
    <lineage>
        <taxon>Bacteria</taxon>
        <taxon>Pseudomonadati</taxon>
        <taxon>Pseudomonadota</taxon>
        <taxon>Gammaproteobacteria</taxon>
        <taxon>Alteromonadales</taxon>
        <taxon>Pseudoalteromonadaceae</taxon>
        <taxon>Pseudoalteromonas</taxon>
    </lineage>
</organism>
<dbReference type="Proteomes" id="UP000291338">
    <property type="component" value="Unassembled WGS sequence"/>
</dbReference>
<keyword evidence="1" id="KW-0472">Membrane</keyword>
<sequence>MNLEQMQTMWQSHNEKLDECVSLNKRLLQEKKIDSQKGELNKLIVTRAIEGFIFFVIVFLLWKYIISSWSYTAPVVSAFILNIFAIAGLAGNIGQIALLNKVDFSKPIKKTLIDLIAVRSHNLNIFKLIMLSIPLYMAYVFLGYDIIFGVDLFSLMSEETKTGFAAISIVFGGVIVFLIKKLKPENRNNKLIGWLFNEISGERLTHLLDEIENMEKARV</sequence>
<evidence type="ECO:0000256" key="1">
    <source>
        <dbReference type="SAM" id="Phobius"/>
    </source>
</evidence>
<reference evidence="2 3" key="1">
    <citation type="submission" date="2018-01" db="EMBL/GenBank/DDBJ databases">
        <title>Co-occurrence of chitin degradation, pigmentation and bioactivity in marine Pseudoalteromonas.</title>
        <authorList>
            <person name="Paulsen S."/>
            <person name="Gram L."/>
            <person name="Machado H."/>
        </authorList>
    </citation>
    <scope>NUCLEOTIDE SEQUENCE [LARGE SCALE GENOMIC DNA]</scope>
    <source>
        <strain evidence="2 3">S3898</strain>
    </source>
</reference>
<feature type="transmembrane region" description="Helical" evidence="1">
    <location>
        <begin position="44"/>
        <end position="66"/>
    </location>
</feature>
<feature type="transmembrane region" description="Helical" evidence="1">
    <location>
        <begin position="78"/>
        <end position="99"/>
    </location>
</feature>
<proteinExistence type="predicted"/>
<evidence type="ECO:0000313" key="3">
    <source>
        <dbReference type="Proteomes" id="UP000291338"/>
    </source>
</evidence>